<accession>A0A4R1S4M2</accession>
<dbReference type="AlphaFoldDB" id="A0A4R1S4M2"/>
<feature type="transmembrane region" description="Helical" evidence="2">
    <location>
        <begin position="85"/>
        <end position="109"/>
    </location>
</feature>
<feature type="transmembrane region" description="Helical" evidence="2">
    <location>
        <begin position="314"/>
        <end position="332"/>
    </location>
</feature>
<dbReference type="Gene3D" id="1.20.1250.20">
    <property type="entry name" value="MFS general substrate transporter like domains"/>
    <property type="match status" value="2"/>
</dbReference>
<dbReference type="GO" id="GO:0022857">
    <property type="term" value="F:transmembrane transporter activity"/>
    <property type="evidence" value="ECO:0007669"/>
    <property type="project" value="InterPro"/>
</dbReference>
<feature type="transmembrane region" description="Helical" evidence="2">
    <location>
        <begin position="188"/>
        <end position="209"/>
    </location>
</feature>
<evidence type="ECO:0000313" key="4">
    <source>
        <dbReference type="Proteomes" id="UP000295008"/>
    </source>
</evidence>
<dbReference type="RefSeq" id="WP_132013159.1">
    <property type="nucleotide sequence ID" value="NZ_SLUN01000004.1"/>
</dbReference>
<feature type="transmembrane region" description="Helical" evidence="2">
    <location>
        <begin position="248"/>
        <end position="268"/>
    </location>
</feature>
<reference evidence="3 4" key="1">
    <citation type="submission" date="2019-03" db="EMBL/GenBank/DDBJ databases">
        <title>Genomic Encyclopedia of Type Strains, Phase IV (KMG-IV): sequencing the most valuable type-strain genomes for metagenomic binning, comparative biology and taxonomic classification.</title>
        <authorList>
            <person name="Goeker M."/>
        </authorList>
    </citation>
    <scope>NUCLEOTIDE SEQUENCE [LARGE SCALE GENOMIC DNA]</scope>
    <source>
        <strain evidence="3 4">LX-B</strain>
    </source>
</reference>
<proteinExistence type="predicted"/>
<sequence>MKFNSTYISGLLMFMADVRLLGVSVILTTLGMLGQSFYLWGGAPQFSWAVVNMVILSTGVHLFMPLSSSVTLRLSENGQIGRNLGLLNGAQTAASIIGCVIIWVGMGWLKLNYGWVLRCAAFFGLLAIGCAFMMKVQHRSAHSGVKIRLLFRKEYALFYWLSILYGARKQVFLTFAPWVIVKVYGQKPLMMATLTFIAAVIGIVFKPWLGWLIDRLGERKIISAEAVLFLGVCLGYAFAGRLGLGESAVYLVFACFIIDLLLSSVAMARTTYLHKHLVAEEDLTPTLSMGISMDHMIAMSVPMLGGLLWERLGFESIFLAAGVLAIANFFIAHRMPGQPAGAAAAV</sequence>
<dbReference type="GO" id="GO:0005886">
    <property type="term" value="C:plasma membrane"/>
    <property type="evidence" value="ECO:0007669"/>
    <property type="project" value="UniProtKB-SubCell"/>
</dbReference>
<dbReference type="InterPro" id="IPR036259">
    <property type="entry name" value="MFS_trans_sf"/>
</dbReference>
<organism evidence="3 4">
    <name type="scientific">Hydrogenispora ethanolica</name>
    <dbReference type="NCBI Taxonomy" id="1082276"/>
    <lineage>
        <taxon>Bacteria</taxon>
        <taxon>Bacillati</taxon>
        <taxon>Bacillota</taxon>
        <taxon>Hydrogenispora</taxon>
    </lineage>
</organism>
<dbReference type="InterPro" id="IPR011701">
    <property type="entry name" value="MFS"/>
</dbReference>
<evidence type="ECO:0000256" key="1">
    <source>
        <dbReference type="ARBA" id="ARBA00004651"/>
    </source>
</evidence>
<feature type="transmembrane region" description="Helical" evidence="2">
    <location>
        <begin position="115"/>
        <end position="134"/>
    </location>
</feature>
<feature type="transmembrane region" description="Helical" evidence="2">
    <location>
        <begin position="46"/>
        <end position="64"/>
    </location>
</feature>
<dbReference type="Proteomes" id="UP000295008">
    <property type="component" value="Unassembled WGS sequence"/>
</dbReference>
<protein>
    <submittedName>
        <fullName evidence="3">Putative MFS family arabinose efflux permease</fullName>
    </submittedName>
</protein>
<evidence type="ECO:0000313" key="3">
    <source>
        <dbReference type="EMBL" id="TCL74168.1"/>
    </source>
</evidence>
<keyword evidence="4" id="KW-1185">Reference proteome</keyword>
<keyword evidence="2" id="KW-1133">Transmembrane helix</keyword>
<dbReference type="OrthoDB" id="9774288at2"/>
<dbReference type="Pfam" id="PF07690">
    <property type="entry name" value="MFS_1"/>
    <property type="match status" value="1"/>
</dbReference>
<keyword evidence="2" id="KW-0812">Transmembrane</keyword>
<comment type="subcellular location">
    <subcellularLocation>
        <location evidence="1">Cell membrane</location>
        <topology evidence="1">Multi-pass membrane protein</topology>
    </subcellularLocation>
</comment>
<name>A0A4R1S4M2_HYDET</name>
<feature type="transmembrane region" description="Helical" evidence="2">
    <location>
        <begin position="155"/>
        <end position="176"/>
    </location>
</feature>
<feature type="transmembrane region" description="Helical" evidence="2">
    <location>
        <begin position="20"/>
        <end position="40"/>
    </location>
</feature>
<dbReference type="SUPFAM" id="SSF103473">
    <property type="entry name" value="MFS general substrate transporter"/>
    <property type="match status" value="1"/>
</dbReference>
<comment type="caution">
    <text evidence="3">The sequence shown here is derived from an EMBL/GenBank/DDBJ whole genome shotgun (WGS) entry which is preliminary data.</text>
</comment>
<dbReference type="EMBL" id="SLUN01000004">
    <property type="protein sequence ID" value="TCL74168.1"/>
    <property type="molecule type" value="Genomic_DNA"/>
</dbReference>
<evidence type="ECO:0000256" key="2">
    <source>
        <dbReference type="SAM" id="Phobius"/>
    </source>
</evidence>
<feature type="transmembrane region" description="Helical" evidence="2">
    <location>
        <begin position="221"/>
        <end position="242"/>
    </location>
</feature>
<keyword evidence="2" id="KW-0472">Membrane</keyword>
<gene>
    <name evidence="3" type="ORF">EDC14_1004104</name>
</gene>
<feature type="transmembrane region" description="Helical" evidence="2">
    <location>
        <begin position="289"/>
        <end position="308"/>
    </location>
</feature>